<organism evidence="2 3">
    <name type="scientific">Neurospora intermedia</name>
    <dbReference type="NCBI Taxonomy" id="5142"/>
    <lineage>
        <taxon>Eukaryota</taxon>
        <taxon>Fungi</taxon>
        <taxon>Dikarya</taxon>
        <taxon>Ascomycota</taxon>
        <taxon>Pezizomycotina</taxon>
        <taxon>Sordariomycetes</taxon>
        <taxon>Sordariomycetidae</taxon>
        <taxon>Sordariales</taxon>
        <taxon>Sordariaceae</taxon>
        <taxon>Neurospora</taxon>
    </lineage>
</organism>
<evidence type="ECO:0000256" key="1">
    <source>
        <dbReference type="SAM" id="MobiDB-lite"/>
    </source>
</evidence>
<name>A0ABR3DR89_NEUIN</name>
<feature type="compositionally biased region" description="Basic residues" evidence="1">
    <location>
        <begin position="59"/>
        <end position="74"/>
    </location>
</feature>
<protein>
    <submittedName>
        <fullName evidence="2">Uncharacterized protein</fullName>
    </submittedName>
</protein>
<comment type="caution">
    <text evidence="2">The sequence shown here is derived from an EMBL/GenBank/DDBJ whole genome shotgun (WGS) entry which is preliminary data.</text>
</comment>
<evidence type="ECO:0000313" key="3">
    <source>
        <dbReference type="Proteomes" id="UP001451303"/>
    </source>
</evidence>
<proteinExistence type="predicted"/>
<gene>
    <name evidence="2" type="ORF">QR685DRAFT_567754</name>
</gene>
<evidence type="ECO:0000313" key="2">
    <source>
        <dbReference type="EMBL" id="KAL0474867.1"/>
    </source>
</evidence>
<reference evidence="2 3" key="1">
    <citation type="submission" date="2023-09" db="EMBL/GenBank/DDBJ databases">
        <title>Multi-omics analysis of a traditional fermented food reveals byproduct-associated fungal strains for waste-to-food upcycling.</title>
        <authorList>
            <consortium name="Lawrence Berkeley National Laboratory"/>
            <person name="Rekdal V.M."/>
            <person name="Villalobos-Escobedo J.M."/>
            <person name="Rodriguez-Valeron N."/>
            <person name="Garcia M.O."/>
            <person name="Vasquez D.P."/>
            <person name="Damayanti I."/>
            <person name="Sorensen P.M."/>
            <person name="Baidoo E.E."/>
            <person name="De Carvalho A.C."/>
            <person name="Riley R."/>
            <person name="Lipzen A."/>
            <person name="He G."/>
            <person name="Yan M."/>
            <person name="Haridas S."/>
            <person name="Daum C."/>
            <person name="Yoshinaga Y."/>
            <person name="Ng V."/>
            <person name="Grigoriev I.V."/>
            <person name="Munk R."/>
            <person name="Nuraida L."/>
            <person name="Wijaya C.H."/>
            <person name="Morales P.-C."/>
            <person name="Keasling J.D."/>
        </authorList>
    </citation>
    <scope>NUCLEOTIDE SEQUENCE [LARGE SCALE GENOMIC DNA]</scope>
    <source>
        <strain evidence="2 3">FGSC 2613</strain>
    </source>
</reference>
<accession>A0ABR3DR89</accession>
<feature type="region of interest" description="Disordered" evidence="1">
    <location>
        <begin position="28"/>
        <end position="76"/>
    </location>
</feature>
<dbReference type="Proteomes" id="UP001451303">
    <property type="component" value="Unassembled WGS sequence"/>
</dbReference>
<dbReference type="EMBL" id="JAVLET010000001">
    <property type="protein sequence ID" value="KAL0474867.1"/>
    <property type="molecule type" value="Genomic_DNA"/>
</dbReference>
<sequence length="162" mass="18403">MGATTIEKFHKARKWAKKEGCRGGVVGVIDDEGGTSIEDRYGGCSQGDSDSDEKTTGQQRRKRAMKSAKSRPKRQGLTGDGLVIKGGLFHSVYRILAAWKVWIHCITYYVRPSEWCRLSRLQPWRLRCPIGRREWTKAHGGAGFDLRQRKRWEVGARPEDKG</sequence>
<keyword evidence="3" id="KW-1185">Reference proteome</keyword>